<dbReference type="InterPro" id="IPR052765">
    <property type="entry name" value="PGM-Related"/>
</dbReference>
<dbReference type="InterPro" id="IPR013078">
    <property type="entry name" value="His_Pase_superF_clade-1"/>
</dbReference>
<dbReference type="PANTHER" id="PTHR46192">
    <property type="entry name" value="BROAD-RANGE ACID PHOSPHATASE DET1"/>
    <property type="match status" value="1"/>
</dbReference>
<evidence type="ECO:0000313" key="2">
    <source>
        <dbReference type="EMBL" id="KAK1748197.1"/>
    </source>
</evidence>
<dbReference type="InterPro" id="IPR001345">
    <property type="entry name" value="PG/BPGM_mutase_AS"/>
</dbReference>
<dbReference type="SMART" id="SM00855">
    <property type="entry name" value="PGAM"/>
    <property type="match status" value="1"/>
</dbReference>
<dbReference type="Proteomes" id="UP001224775">
    <property type="component" value="Unassembled WGS sequence"/>
</dbReference>
<dbReference type="AlphaFoldDB" id="A0AAD9DI94"/>
<keyword evidence="3" id="KW-1185">Reference proteome</keyword>
<dbReference type="SUPFAM" id="SSF53254">
    <property type="entry name" value="Phosphoglycerate mutase-like"/>
    <property type="match status" value="1"/>
</dbReference>
<name>A0AAD9DI94_9STRA</name>
<reference evidence="2" key="1">
    <citation type="submission" date="2023-06" db="EMBL/GenBank/DDBJ databases">
        <title>Survivors Of The Sea: Transcriptome response of Skeletonema marinoi to long-term dormancy.</title>
        <authorList>
            <person name="Pinder M.I.M."/>
            <person name="Kourtchenko O."/>
            <person name="Robertson E.K."/>
            <person name="Larsson T."/>
            <person name="Maumus F."/>
            <person name="Osuna-Cruz C.M."/>
            <person name="Vancaester E."/>
            <person name="Stenow R."/>
            <person name="Vandepoele K."/>
            <person name="Ploug H."/>
            <person name="Bruchert V."/>
            <person name="Godhe A."/>
            <person name="Topel M."/>
        </authorList>
    </citation>
    <scope>NUCLEOTIDE SEQUENCE</scope>
    <source>
        <strain evidence="2">R05AC</strain>
    </source>
</reference>
<dbReference type="Pfam" id="PF00300">
    <property type="entry name" value="His_Phos_1"/>
    <property type="match status" value="2"/>
</dbReference>
<dbReference type="CDD" id="cd07067">
    <property type="entry name" value="HP_PGM_like"/>
    <property type="match status" value="1"/>
</dbReference>
<sequence>MAAEDDGNVGQACDGDIVKTLLLFACSAKLWLSVQSNRKRHNHNRKNDSYPRRPTLGQKSISSRRGLLNKRNNYNNDCSRKQMQANSAPPDNLIHARLVQDITKKSIKHQSDAKNQLTSMEESQRLLVERMSISDSVLTRENSLDFHPKNSNWSHFEGCTPALSLDSSKHSLDHLHQLTTVSEEEDDEDFLWSEPPIAARDKHIHEYTDKALHNVMQQSSIDAIRDFNSKIMPSKLIMVRHGQSEGNVDEELYSKIPDNAMRLTKLGWEMARMAGKALREQLPEGETIHFVVSPYTRTVETFHGLASAWCDPQEFNHITNRNKRLKAWYSRLMESGLTWHEDPRIREQDFGNYQDPNIIKKAKRERYKFGTFYYRFPHGESASDVFDRVSTFLDSLWRSFESGRAQNYVLVTHGISIRVFLARYFRYSIDQFNLLANPQNCEMIILGHDGEGRLDLDGRCELELKQRAAAKDYADGKEEEANDGDEKSETVIVGYKKYERLRTVPPQHVRPRKVRMCHDDDEAS</sequence>
<evidence type="ECO:0000256" key="1">
    <source>
        <dbReference type="SAM" id="MobiDB-lite"/>
    </source>
</evidence>
<keyword evidence="2" id="KW-0378">Hydrolase</keyword>
<evidence type="ECO:0000313" key="3">
    <source>
        <dbReference type="Proteomes" id="UP001224775"/>
    </source>
</evidence>
<comment type="caution">
    <text evidence="2">The sequence shown here is derived from an EMBL/GenBank/DDBJ whole genome shotgun (WGS) entry which is preliminary data.</text>
</comment>
<dbReference type="GO" id="GO:0016787">
    <property type="term" value="F:hydrolase activity"/>
    <property type="evidence" value="ECO:0007669"/>
    <property type="project" value="UniProtKB-KW"/>
</dbReference>
<feature type="region of interest" description="Disordered" evidence="1">
    <location>
        <begin position="38"/>
        <end position="70"/>
    </location>
</feature>
<dbReference type="PROSITE" id="PS00175">
    <property type="entry name" value="PG_MUTASE"/>
    <property type="match status" value="1"/>
</dbReference>
<organism evidence="2 3">
    <name type="scientific">Skeletonema marinoi</name>
    <dbReference type="NCBI Taxonomy" id="267567"/>
    <lineage>
        <taxon>Eukaryota</taxon>
        <taxon>Sar</taxon>
        <taxon>Stramenopiles</taxon>
        <taxon>Ochrophyta</taxon>
        <taxon>Bacillariophyta</taxon>
        <taxon>Coscinodiscophyceae</taxon>
        <taxon>Thalassiosirophycidae</taxon>
        <taxon>Thalassiosirales</taxon>
        <taxon>Skeletonemataceae</taxon>
        <taxon>Skeletonema</taxon>
        <taxon>Skeletonema marinoi-dohrnii complex</taxon>
    </lineage>
</organism>
<dbReference type="EC" id="3.1.3.-" evidence="2"/>
<dbReference type="Gene3D" id="3.40.50.1240">
    <property type="entry name" value="Phosphoglycerate mutase-like"/>
    <property type="match status" value="1"/>
</dbReference>
<protein>
    <submittedName>
        <fullName evidence="2">Histidine phosphatase family protein</fullName>
        <ecNumber evidence="2">3.1.3.-</ecNumber>
    </submittedName>
</protein>
<accession>A0AAD9DI94</accession>
<dbReference type="EMBL" id="JATAAI010000001">
    <property type="protein sequence ID" value="KAK1748197.1"/>
    <property type="molecule type" value="Genomic_DNA"/>
</dbReference>
<proteinExistence type="predicted"/>
<gene>
    <name evidence="2" type="ORF">QTG54_000136</name>
</gene>
<dbReference type="InterPro" id="IPR029033">
    <property type="entry name" value="His_PPase_superfam"/>
</dbReference>